<dbReference type="InterPro" id="IPR050722">
    <property type="entry name" value="Pyruvate:ferred/Flavod_OxRd"/>
</dbReference>
<dbReference type="InterPro" id="IPR022367">
    <property type="entry name" value="2-oxoacid/accept_OxRdtase_asu"/>
</dbReference>
<gene>
    <name evidence="4" type="ORF">A3K49_07115</name>
</gene>
<evidence type="ECO:0000256" key="1">
    <source>
        <dbReference type="ARBA" id="ARBA00023002"/>
    </source>
</evidence>
<dbReference type="SUPFAM" id="SSF52518">
    <property type="entry name" value="Thiamin diphosphate-binding fold (THDP-binding)"/>
    <property type="match status" value="1"/>
</dbReference>
<reference evidence="4 5" key="1">
    <citation type="journal article" date="2016" name="Nat. Commun.">
        <title>Thousands of microbial genomes shed light on interconnected biogeochemical processes in an aquifer system.</title>
        <authorList>
            <person name="Anantharaman K."/>
            <person name="Brown C.T."/>
            <person name="Hug L.A."/>
            <person name="Sharon I."/>
            <person name="Castelle C.J."/>
            <person name="Probst A.J."/>
            <person name="Thomas B.C."/>
            <person name="Singh A."/>
            <person name="Wilkins M.J."/>
            <person name="Karaoz U."/>
            <person name="Brodie E.L."/>
            <person name="Williams K.H."/>
            <person name="Hubbard S.S."/>
            <person name="Banfield J.F."/>
        </authorList>
    </citation>
    <scope>NUCLEOTIDE SEQUENCE [LARGE SCALE GENOMIC DNA]</scope>
</reference>
<dbReference type="SUPFAM" id="SSF52922">
    <property type="entry name" value="TK C-terminal domain-like"/>
    <property type="match status" value="1"/>
</dbReference>
<dbReference type="PANTHER" id="PTHR32154">
    <property type="entry name" value="PYRUVATE-FLAVODOXIN OXIDOREDUCTASE-RELATED"/>
    <property type="match status" value="1"/>
</dbReference>
<dbReference type="GO" id="GO:0016903">
    <property type="term" value="F:oxidoreductase activity, acting on the aldehyde or oxo group of donors"/>
    <property type="evidence" value="ECO:0007669"/>
    <property type="project" value="InterPro"/>
</dbReference>
<evidence type="ECO:0000259" key="2">
    <source>
        <dbReference type="Pfam" id="PF01558"/>
    </source>
</evidence>
<keyword evidence="1" id="KW-0560">Oxidoreductase</keyword>
<dbReference type="Pfam" id="PF01558">
    <property type="entry name" value="POR"/>
    <property type="match status" value="1"/>
</dbReference>
<dbReference type="GO" id="GO:0006979">
    <property type="term" value="P:response to oxidative stress"/>
    <property type="evidence" value="ECO:0007669"/>
    <property type="project" value="TreeGrafter"/>
</dbReference>
<comment type="caution">
    <text evidence="4">The sequence shown here is derived from an EMBL/GenBank/DDBJ whole genome shotgun (WGS) entry which is preliminary data.</text>
</comment>
<proteinExistence type="predicted"/>
<dbReference type="PANTHER" id="PTHR32154:SF20">
    <property type="entry name" value="2-OXOGLUTARATE OXIDOREDUCTASE SUBUNIT KORA"/>
    <property type="match status" value="1"/>
</dbReference>
<dbReference type="Gene3D" id="3.40.920.10">
    <property type="entry name" value="Pyruvate-ferredoxin oxidoreductase, PFOR, domain III"/>
    <property type="match status" value="1"/>
</dbReference>
<dbReference type="InterPro" id="IPR009014">
    <property type="entry name" value="Transketo_C/PFOR_II"/>
</dbReference>
<dbReference type="InterPro" id="IPR029061">
    <property type="entry name" value="THDP-binding"/>
</dbReference>
<feature type="domain" description="Pyruvate/ketoisovalerate oxidoreductase catalytic" evidence="2">
    <location>
        <begin position="12"/>
        <end position="163"/>
    </location>
</feature>
<organism evidence="4 5">
    <name type="scientific">candidate division WOR-1 bacterium RIFOXYC12_FULL_54_18</name>
    <dbReference type="NCBI Taxonomy" id="1802584"/>
    <lineage>
        <taxon>Bacteria</taxon>
        <taxon>Bacillati</taxon>
        <taxon>Saganbacteria</taxon>
    </lineage>
</organism>
<accession>A0A1F4T8F5</accession>
<dbReference type="InterPro" id="IPR002869">
    <property type="entry name" value="Pyrv_flavodox_OxRed_cen"/>
</dbReference>
<dbReference type="Pfam" id="PF01855">
    <property type="entry name" value="POR_N"/>
    <property type="match status" value="1"/>
</dbReference>
<feature type="domain" description="Pyruvate flavodoxin/ferredoxin oxidoreductase pyrimidine binding" evidence="3">
    <location>
        <begin position="194"/>
        <end position="419"/>
    </location>
</feature>
<evidence type="ECO:0000313" key="5">
    <source>
        <dbReference type="Proteomes" id="UP000178602"/>
    </source>
</evidence>
<dbReference type="EMBL" id="MEUG01000001">
    <property type="protein sequence ID" value="OGC28946.1"/>
    <property type="molecule type" value="Genomic_DNA"/>
</dbReference>
<dbReference type="CDD" id="cd07034">
    <property type="entry name" value="TPP_PYR_PFOR_IOR-alpha_like"/>
    <property type="match status" value="1"/>
</dbReference>
<dbReference type="SUPFAM" id="SSF53323">
    <property type="entry name" value="Pyruvate-ferredoxin oxidoreductase, PFOR, domain III"/>
    <property type="match status" value="1"/>
</dbReference>
<dbReference type="NCBIfam" id="TIGR03710">
    <property type="entry name" value="OAFO_sf"/>
    <property type="match status" value="1"/>
</dbReference>
<dbReference type="AlphaFoldDB" id="A0A1F4T8F5"/>
<name>A0A1F4T8F5_UNCSA</name>
<evidence type="ECO:0000313" key="4">
    <source>
        <dbReference type="EMBL" id="OGC28946.1"/>
    </source>
</evidence>
<dbReference type="Gene3D" id="3.40.50.970">
    <property type="match status" value="1"/>
</dbReference>
<evidence type="ECO:0000259" key="3">
    <source>
        <dbReference type="Pfam" id="PF01855"/>
    </source>
</evidence>
<dbReference type="InterPro" id="IPR002880">
    <property type="entry name" value="Pyrv_Fd/Flavodoxin_OxRdtase_N"/>
</dbReference>
<protein>
    <submittedName>
        <fullName evidence="4">Pyruvate ferredoxin oxidoreductase</fullName>
    </submittedName>
</protein>
<dbReference type="Gene3D" id="3.40.50.920">
    <property type="match status" value="1"/>
</dbReference>
<dbReference type="Proteomes" id="UP000178602">
    <property type="component" value="Unassembled WGS sequence"/>
</dbReference>
<keyword evidence="4" id="KW-0670">Pyruvate</keyword>
<sequence length="550" mass="60018">MESLSVFIGGRAGDGIDQASLLIGKLLNQFGYYIYIYRDYPSLIRGGHTFSIVRAAQARIGAHRQTVDVLLALNQDCLDKHKDKRHSRTIVVYDSDVVKSDGLGIPLTSMVKEAGGPEIMRNTAMLGALAKVLGLPWEKFEAIARANLKKETELNIALARKGYSAADIFYKIEAQNKPPLPILTGNEALALGLSAAGLDAYVAYPMTPSSTILHFLAEHADELKLKVIHPESEIAVIMMALGFAYAGRRAAVGTSGGGFCLMTEGLSFAGMAELPVVIVLGQRPGPSTGLPTYSSQTELLFALWSGQGEFSRLIVAPGDAEEAYYWSGVALRLAWKYQLPAIILTDKNVAEGTYNFDPKEIKQLPEESLDLWSGSGEYLRYQETASGVSPLAFPGEPGRVVKINSYEHEENGTTTEDRPLTKKMQEKRLRKGIALIKEIEGLEAVKVYGRKEAKTAVVCWGSGKHLCVEATEKLDVRVVMPLVLSPLPLVQLRRALEGTHQIIIVEDNATAQLAQLLKLGGIKVDAVILTYDGRPETVEQLEEKIARGVR</sequence>
<dbReference type="InterPro" id="IPR019752">
    <property type="entry name" value="Pyrv/ketoisovalerate_OxRed_cat"/>
</dbReference>